<dbReference type="PROSITE" id="PS50833">
    <property type="entry name" value="BRIX"/>
    <property type="match status" value="1"/>
</dbReference>
<accession>A0AAD5UGH8</accession>
<dbReference type="SMART" id="SM00879">
    <property type="entry name" value="Brix"/>
    <property type="match status" value="1"/>
</dbReference>
<keyword evidence="4" id="KW-0690">Ribosome biogenesis</keyword>
<comment type="subcellular location">
    <subcellularLocation>
        <location evidence="2">Nucleus</location>
        <location evidence="2">Nucleolus</location>
    </subcellularLocation>
</comment>
<dbReference type="GO" id="GO:0005730">
    <property type="term" value="C:nucleolus"/>
    <property type="evidence" value="ECO:0007669"/>
    <property type="project" value="UniProtKB-SubCell"/>
</dbReference>
<protein>
    <submittedName>
        <fullName evidence="8">Ribosome biogenesis protein brx1</fullName>
    </submittedName>
</protein>
<dbReference type="Pfam" id="PF04427">
    <property type="entry name" value="Brix"/>
    <property type="match status" value="1"/>
</dbReference>
<evidence type="ECO:0000256" key="4">
    <source>
        <dbReference type="ARBA" id="ARBA00022517"/>
    </source>
</evidence>
<dbReference type="GO" id="GO:0000027">
    <property type="term" value="P:ribosomal large subunit assembly"/>
    <property type="evidence" value="ECO:0007669"/>
    <property type="project" value="TreeGrafter"/>
</dbReference>
<name>A0AAD5UGH8_9FUNG</name>
<feature type="compositionally biased region" description="Basic and acidic residues" evidence="6">
    <location>
        <begin position="42"/>
        <end position="61"/>
    </location>
</feature>
<keyword evidence="9" id="KW-1185">Reference proteome</keyword>
<feature type="region of interest" description="Disordered" evidence="6">
    <location>
        <begin position="1"/>
        <end position="61"/>
    </location>
</feature>
<dbReference type="InterPro" id="IPR026532">
    <property type="entry name" value="BRX1"/>
</dbReference>
<organism evidence="8 9">
    <name type="scientific">Boothiomyces macroporosus</name>
    <dbReference type="NCBI Taxonomy" id="261099"/>
    <lineage>
        <taxon>Eukaryota</taxon>
        <taxon>Fungi</taxon>
        <taxon>Fungi incertae sedis</taxon>
        <taxon>Chytridiomycota</taxon>
        <taxon>Chytridiomycota incertae sedis</taxon>
        <taxon>Chytridiomycetes</taxon>
        <taxon>Rhizophydiales</taxon>
        <taxon>Terramycetaceae</taxon>
        <taxon>Boothiomyces</taxon>
    </lineage>
</organism>
<comment type="caution">
    <text evidence="8">The sequence shown here is derived from an EMBL/GenBank/DDBJ whole genome shotgun (WGS) entry which is preliminary data.</text>
</comment>
<evidence type="ECO:0000313" key="9">
    <source>
        <dbReference type="Proteomes" id="UP001210925"/>
    </source>
</evidence>
<evidence type="ECO:0000256" key="5">
    <source>
        <dbReference type="ARBA" id="ARBA00023242"/>
    </source>
</evidence>
<dbReference type="PANTHER" id="PTHR13634">
    <property type="entry name" value="RIBOSOME BIOGENESIS PROTEIN BRIX"/>
    <property type="match status" value="1"/>
</dbReference>
<reference evidence="8" key="1">
    <citation type="submission" date="2020-05" db="EMBL/GenBank/DDBJ databases">
        <title>Phylogenomic resolution of chytrid fungi.</title>
        <authorList>
            <person name="Stajich J.E."/>
            <person name="Amses K."/>
            <person name="Simmons R."/>
            <person name="Seto K."/>
            <person name="Myers J."/>
            <person name="Bonds A."/>
            <person name="Quandt C.A."/>
            <person name="Barry K."/>
            <person name="Liu P."/>
            <person name="Grigoriev I."/>
            <person name="Longcore J.E."/>
            <person name="James T.Y."/>
        </authorList>
    </citation>
    <scope>NUCLEOTIDE SEQUENCE</scope>
    <source>
        <strain evidence="8">PLAUS21</strain>
    </source>
</reference>
<evidence type="ECO:0000259" key="7">
    <source>
        <dbReference type="PROSITE" id="PS50833"/>
    </source>
</evidence>
<proteinExistence type="inferred from homology"/>
<evidence type="ECO:0000256" key="1">
    <source>
        <dbReference type="ARBA" id="ARBA00003439"/>
    </source>
</evidence>
<sequence>MGKRKDQEYEDGAAKKRKEIVSLANGGSDLESNDEDDSEDEVVGRKALLKEHTPTEQKDTGKYKQRVLIITSRGITHRFRHLMNDLHVLMPHSKKDAKLDSKAHLEDLNELAELNNCNNCLYFEVRKHQDMYMWMSRTPNGPSVKFMVRNVHTMDELKMTGNCLKGSRPLLSFDSTFDGEPHLQLLKEMFQQVYATPRTSRKIKPFIDRVMSFSILDNKVWIRNYQIIESLADEPNKKKSSLVEIGPRFVLEIMRIFDGSFRGSTLYENPDFVTPNNVRRALKGKASIKHQKRIDDKNKREVKLKTSTIAQDPLDSVFK</sequence>
<dbReference type="InterPro" id="IPR007109">
    <property type="entry name" value="Brix"/>
</dbReference>
<dbReference type="EMBL" id="JADGKB010000042">
    <property type="protein sequence ID" value="KAJ3257104.1"/>
    <property type="molecule type" value="Genomic_DNA"/>
</dbReference>
<dbReference type="GO" id="GO:0019843">
    <property type="term" value="F:rRNA binding"/>
    <property type="evidence" value="ECO:0007669"/>
    <property type="project" value="InterPro"/>
</dbReference>
<dbReference type="PANTHER" id="PTHR13634:SF0">
    <property type="entry name" value="RIBOSOME BIOGENESIS PROTEIN BRX1 HOMOLOG"/>
    <property type="match status" value="1"/>
</dbReference>
<dbReference type="Proteomes" id="UP001210925">
    <property type="component" value="Unassembled WGS sequence"/>
</dbReference>
<evidence type="ECO:0000256" key="6">
    <source>
        <dbReference type="SAM" id="MobiDB-lite"/>
    </source>
</evidence>
<keyword evidence="5" id="KW-0539">Nucleus</keyword>
<dbReference type="SUPFAM" id="SSF52954">
    <property type="entry name" value="Class II aaRS ABD-related"/>
    <property type="match status" value="1"/>
</dbReference>
<gene>
    <name evidence="8" type="primary">BRX1</name>
    <name evidence="8" type="ORF">HK103_004932</name>
</gene>
<feature type="domain" description="Brix" evidence="7">
    <location>
        <begin position="65"/>
        <end position="262"/>
    </location>
</feature>
<evidence type="ECO:0000256" key="3">
    <source>
        <dbReference type="ARBA" id="ARBA00006369"/>
    </source>
</evidence>
<comment type="similarity">
    <text evidence="3">Belongs to the BRX1 family.</text>
</comment>
<dbReference type="Gene3D" id="3.40.50.10480">
    <property type="entry name" value="Probable brix-domain ribosomal biogenesis protein"/>
    <property type="match status" value="1"/>
</dbReference>
<feature type="compositionally biased region" description="Acidic residues" evidence="6">
    <location>
        <begin position="31"/>
        <end position="41"/>
    </location>
</feature>
<comment type="function">
    <text evidence="1">Required for biogenesis of the 60S ribosomal subunit.</text>
</comment>
<dbReference type="FunFam" id="3.40.50.10480:FF:000003">
    <property type="entry name" value="Ribosome biogenesis protein BRX1"/>
    <property type="match status" value="1"/>
</dbReference>
<evidence type="ECO:0000256" key="2">
    <source>
        <dbReference type="ARBA" id="ARBA00004604"/>
    </source>
</evidence>
<evidence type="ECO:0000313" key="8">
    <source>
        <dbReference type="EMBL" id="KAJ3257104.1"/>
    </source>
</evidence>
<dbReference type="GO" id="GO:0006364">
    <property type="term" value="P:rRNA processing"/>
    <property type="evidence" value="ECO:0007669"/>
    <property type="project" value="InterPro"/>
</dbReference>
<dbReference type="AlphaFoldDB" id="A0AAD5UGH8"/>